<dbReference type="InterPro" id="IPR037522">
    <property type="entry name" value="HD_GYP_dom"/>
</dbReference>
<dbReference type="Pfam" id="PF00072">
    <property type="entry name" value="Response_reg"/>
    <property type="match status" value="1"/>
</dbReference>
<dbReference type="CDD" id="cd00130">
    <property type="entry name" value="PAS"/>
    <property type="match status" value="2"/>
</dbReference>
<dbReference type="GO" id="GO:0016301">
    <property type="term" value="F:kinase activity"/>
    <property type="evidence" value="ECO:0007669"/>
    <property type="project" value="UniProtKB-KW"/>
</dbReference>
<evidence type="ECO:0000259" key="6">
    <source>
        <dbReference type="PROSITE" id="PS50110"/>
    </source>
</evidence>
<dbReference type="InterPro" id="IPR000014">
    <property type="entry name" value="PAS"/>
</dbReference>
<comment type="function">
    <text evidence="4">May play the central regulatory role in sporulation. It may be an element of the effector pathway responsible for the activation of sporulation genes in response to nutritional stress. Spo0A may act in concert with spo0H (a sigma factor) to control the expression of some genes that are critical to the sporulation process.</text>
</comment>
<evidence type="ECO:0000256" key="2">
    <source>
        <dbReference type="ARBA" id="ARBA00022679"/>
    </source>
</evidence>
<dbReference type="SMART" id="SM00471">
    <property type="entry name" value="HDc"/>
    <property type="match status" value="1"/>
</dbReference>
<dbReference type="Gene3D" id="1.10.3210.10">
    <property type="entry name" value="Hypothetical protein af1432"/>
    <property type="match status" value="1"/>
</dbReference>
<dbReference type="InterPro" id="IPR029787">
    <property type="entry name" value="Nucleotide_cyclase"/>
</dbReference>
<dbReference type="SUPFAM" id="SSF55073">
    <property type="entry name" value="Nucleotide cyclase"/>
    <property type="match status" value="1"/>
</dbReference>
<dbReference type="SMART" id="SM00448">
    <property type="entry name" value="REC"/>
    <property type="match status" value="1"/>
</dbReference>
<evidence type="ECO:0000313" key="11">
    <source>
        <dbReference type="EMBL" id="QNM04710.1"/>
    </source>
</evidence>
<dbReference type="InterPro" id="IPR000700">
    <property type="entry name" value="PAS-assoc_C"/>
</dbReference>
<dbReference type="Proteomes" id="UP000515823">
    <property type="component" value="Chromosome"/>
</dbReference>
<evidence type="ECO:0000313" key="12">
    <source>
        <dbReference type="Proteomes" id="UP000515823"/>
    </source>
</evidence>
<reference evidence="11 12" key="1">
    <citation type="submission" date="2020-08" db="EMBL/GenBank/DDBJ databases">
        <authorList>
            <person name="Liu C."/>
            <person name="Sun Q."/>
        </authorList>
    </citation>
    <scope>NUCLEOTIDE SEQUENCE [LARGE SCALE GENOMIC DNA]</scope>
    <source>
        <strain evidence="11 12">NSJ-38</strain>
    </source>
</reference>
<dbReference type="InterPro" id="IPR001610">
    <property type="entry name" value="PAC"/>
</dbReference>
<dbReference type="NCBIfam" id="TIGR00229">
    <property type="entry name" value="sensory_box"/>
    <property type="match status" value="2"/>
</dbReference>
<dbReference type="PANTHER" id="PTHR45228:SF1">
    <property type="entry name" value="CYCLIC DI-GMP PHOSPHODIESTERASE TM_0186"/>
    <property type="match status" value="1"/>
</dbReference>
<evidence type="ECO:0000256" key="3">
    <source>
        <dbReference type="ARBA" id="ARBA00022777"/>
    </source>
</evidence>
<dbReference type="InterPro" id="IPR035965">
    <property type="entry name" value="PAS-like_dom_sf"/>
</dbReference>
<dbReference type="InterPro" id="IPR011006">
    <property type="entry name" value="CheY-like_superfamily"/>
</dbReference>
<dbReference type="PROSITE" id="PS51832">
    <property type="entry name" value="HD_GYP"/>
    <property type="match status" value="1"/>
</dbReference>
<dbReference type="InterPro" id="IPR003607">
    <property type="entry name" value="HD/PDEase_dom"/>
</dbReference>
<sequence>MDKRDILVIVDDMEVNRAILSEVFQSEYRILEAENGEQALMFIEHYRSRIAAVLLDLIMPMKDGYQVMEQMEKKKFLPEIPVVVITSEDSYDCEVRAFDMGASDIIRKPFEPYVVKRRVENVVDLHRHRQHLEELVEEQATSLRESNEVMIDALSSVIEYRSLESGQHILRIRMFTKILLEDVARSYQEYGLDERRIEIISRAASMHDVGKIAIPDSVLNKPGRLTPEEFEVMKTHSLKGCEILAGLDRMNDKEYQQYAYNICRYHHERWDGNGYPDGLRGDRIPICAQVVGLADAYDALTTERIYKKAYSQEKAYNMILNGECGTFSPKLLECFKNVRDSFAGLARDYADGRSPKSDLMIGGGMKRNVMETGTGTLEQGQMKYFSLLRYLESTVIELDISTGVYHVIYLSDNNFQLLRSGGLFEKALYNFTKEMIHPSDREKVLYSFGEYLYEFFNGGMIKQSWKFRVYDQMKEEYRWNTATLLRIDVENPHQRKVIIIWHPEELIQEERRLPQHFGEGTEAMRDLFAGMQKCVYDKWCTIEYVNESFLKLVDYTRDEIKEKFHNHFIEMICPADRDRVKRQMREQRNAGNTIEVEYRLESKNGQIIWVLDKCRVVTEQDGREYLYCLLIDITKTRMAQEELRMSLERHEIIMDQSNDIIFEWDIDGDSIVYSSNWEKKFGYAPIRESVGSRIPAASHLHPADRPEFLNLMREIADGLPYKEAEVRIAKADGSYSWFRIRATAQFDGRGRAVKSVGVIIDIDDEKKKTEELIDKAGRDSLTNLLNKAVSRKKIKDCLAKGGYRGKAAMLIIDLDNFKGMNDRFGHMFGDAVLKEFAGILDSLFRREDIVSRIGGDEFLVFMPRCASLVVVMEKAERILQLFKEIFLENLGEDCFSCSIGVSVCPDNGNDYDTLFLSADKALYMAKGQGKNRCLFYNPEAMGHGPEKLLAAKTRIDSEAGIPYDLSGVIREIFGKLYAIHDFEEAVESILAFTGKYFRVSRAYIFEDSEDGNACSNTYEWCNTGIEAEKDSLQDIVYAQVGNSYKENFKEQNIFYCPDVAALPDTQREILERQGIRSTLQCAIMDSGRFRGFVGFDDCVKKRLWTQEQVEALTFVAQILSIFLLKERANGREKGAVDNLHRILDNQNAWIYVVDMDTYEFLYVNEKTRSTVTDAEVGKKCYRSLLGRGDICDDCPIQDTNFRKDCSREMYNPMLKLWVIVNTSMIRWGKREACLVSCRDITCYKEPKLQENQA</sequence>
<dbReference type="SMART" id="SM00086">
    <property type="entry name" value="PAC"/>
    <property type="match status" value="2"/>
</dbReference>
<dbReference type="InterPro" id="IPR013655">
    <property type="entry name" value="PAS_fold_3"/>
</dbReference>
<evidence type="ECO:0000259" key="8">
    <source>
        <dbReference type="PROSITE" id="PS50113"/>
    </source>
</evidence>
<feature type="domain" description="PAC" evidence="8">
    <location>
        <begin position="594"/>
        <end position="645"/>
    </location>
</feature>
<keyword evidence="2" id="KW-0808">Transferase</keyword>
<evidence type="ECO:0000259" key="7">
    <source>
        <dbReference type="PROSITE" id="PS50112"/>
    </source>
</evidence>
<dbReference type="PANTHER" id="PTHR45228">
    <property type="entry name" value="CYCLIC DI-GMP PHOSPHODIESTERASE TM_0186-RELATED"/>
    <property type="match status" value="1"/>
</dbReference>
<feature type="modified residue" description="4-aspartylphosphate" evidence="5">
    <location>
        <position position="56"/>
    </location>
</feature>
<protein>
    <recommendedName>
        <fullName evidence="1">Stage 0 sporulation protein A homolog</fullName>
    </recommendedName>
</protein>
<dbReference type="Pfam" id="PF08447">
    <property type="entry name" value="PAS_3"/>
    <property type="match status" value="2"/>
</dbReference>
<evidence type="ECO:0000256" key="1">
    <source>
        <dbReference type="ARBA" id="ARBA00018672"/>
    </source>
</evidence>
<name>A0A7G9G1M8_9FIRM</name>
<dbReference type="PROSITE" id="PS50887">
    <property type="entry name" value="GGDEF"/>
    <property type="match status" value="1"/>
</dbReference>
<dbReference type="SMART" id="SM00065">
    <property type="entry name" value="GAF"/>
    <property type="match status" value="1"/>
</dbReference>
<dbReference type="GO" id="GO:0000160">
    <property type="term" value="P:phosphorelay signal transduction system"/>
    <property type="evidence" value="ECO:0007669"/>
    <property type="project" value="InterPro"/>
</dbReference>
<organism evidence="11 12">
    <name type="scientific">Qiania dongpingensis</name>
    <dbReference type="NCBI Taxonomy" id="2763669"/>
    <lineage>
        <taxon>Bacteria</taxon>
        <taxon>Bacillati</taxon>
        <taxon>Bacillota</taxon>
        <taxon>Clostridia</taxon>
        <taxon>Lachnospirales</taxon>
        <taxon>Lachnospiraceae</taxon>
        <taxon>Qiania</taxon>
    </lineage>
</organism>
<dbReference type="SUPFAM" id="SSF55785">
    <property type="entry name" value="PYP-like sensor domain (PAS domain)"/>
    <property type="match status" value="2"/>
</dbReference>
<feature type="domain" description="GGDEF" evidence="9">
    <location>
        <begin position="805"/>
        <end position="938"/>
    </location>
</feature>
<dbReference type="Pfam" id="PF01590">
    <property type="entry name" value="GAF"/>
    <property type="match status" value="1"/>
</dbReference>
<evidence type="ECO:0000256" key="5">
    <source>
        <dbReference type="PROSITE-ProRule" id="PRU00169"/>
    </source>
</evidence>
<dbReference type="PROSITE" id="PS50112">
    <property type="entry name" value="PAS"/>
    <property type="match status" value="1"/>
</dbReference>
<gene>
    <name evidence="11" type="ORF">H9Q78_09600</name>
</gene>
<evidence type="ECO:0000259" key="9">
    <source>
        <dbReference type="PROSITE" id="PS50887"/>
    </source>
</evidence>
<dbReference type="SMART" id="SM00267">
    <property type="entry name" value="GGDEF"/>
    <property type="match status" value="1"/>
</dbReference>
<dbReference type="SUPFAM" id="SSF109604">
    <property type="entry name" value="HD-domain/PDEase-like"/>
    <property type="match status" value="1"/>
</dbReference>
<dbReference type="InterPro" id="IPR043128">
    <property type="entry name" value="Rev_trsase/Diguanyl_cyclase"/>
</dbReference>
<dbReference type="Pfam" id="PF00990">
    <property type="entry name" value="GGDEF"/>
    <property type="match status" value="1"/>
</dbReference>
<keyword evidence="5" id="KW-0597">Phosphoprotein</keyword>
<dbReference type="NCBIfam" id="TIGR00254">
    <property type="entry name" value="GGDEF"/>
    <property type="match status" value="1"/>
</dbReference>
<dbReference type="PROSITE" id="PS50110">
    <property type="entry name" value="RESPONSE_REGULATORY"/>
    <property type="match status" value="1"/>
</dbReference>
<dbReference type="CDD" id="cd01949">
    <property type="entry name" value="GGDEF"/>
    <property type="match status" value="1"/>
</dbReference>
<dbReference type="Gene3D" id="3.30.70.270">
    <property type="match status" value="1"/>
</dbReference>
<dbReference type="SMART" id="SM00091">
    <property type="entry name" value="PAS"/>
    <property type="match status" value="3"/>
</dbReference>
<feature type="domain" description="PAS" evidence="7">
    <location>
        <begin position="542"/>
        <end position="591"/>
    </location>
</feature>
<dbReference type="KEGG" id="qdo:H9Q78_09600"/>
<dbReference type="Gene3D" id="3.30.450.20">
    <property type="entry name" value="PAS domain"/>
    <property type="match status" value="2"/>
</dbReference>
<proteinExistence type="predicted"/>
<feature type="domain" description="Response regulatory" evidence="6">
    <location>
        <begin position="6"/>
        <end position="123"/>
    </location>
</feature>
<evidence type="ECO:0000259" key="10">
    <source>
        <dbReference type="PROSITE" id="PS51832"/>
    </source>
</evidence>
<dbReference type="InterPro" id="IPR029016">
    <property type="entry name" value="GAF-like_dom_sf"/>
</dbReference>
<dbReference type="CDD" id="cd00156">
    <property type="entry name" value="REC"/>
    <property type="match status" value="1"/>
</dbReference>
<dbReference type="InterPro" id="IPR003018">
    <property type="entry name" value="GAF"/>
</dbReference>
<feature type="domain" description="PAC" evidence="8">
    <location>
        <begin position="722"/>
        <end position="774"/>
    </location>
</feature>
<evidence type="ECO:0000256" key="4">
    <source>
        <dbReference type="ARBA" id="ARBA00024867"/>
    </source>
</evidence>
<dbReference type="SUPFAM" id="SSF52172">
    <property type="entry name" value="CheY-like"/>
    <property type="match status" value="1"/>
</dbReference>
<dbReference type="Gene3D" id="3.30.450.40">
    <property type="match status" value="1"/>
</dbReference>
<dbReference type="SUPFAM" id="SSF55781">
    <property type="entry name" value="GAF domain-like"/>
    <property type="match status" value="1"/>
</dbReference>
<dbReference type="CDD" id="cd00077">
    <property type="entry name" value="HDc"/>
    <property type="match status" value="1"/>
</dbReference>
<dbReference type="RefSeq" id="WP_249301302.1">
    <property type="nucleotide sequence ID" value="NZ_CP060634.1"/>
</dbReference>
<keyword evidence="3" id="KW-0418">Kinase</keyword>
<dbReference type="PROSITE" id="PS50113">
    <property type="entry name" value="PAC"/>
    <property type="match status" value="2"/>
</dbReference>
<keyword evidence="12" id="KW-1185">Reference proteome</keyword>
<dbReference type="InterPro" id="IPR000160">
    <property type="entry name" value="GGDEF_dom"/>
</dbReference>
<dbReference type="Gene3D" id="3.40.50.2300">
    <property type="match status" value="1"/>
</dbReference>
<dbReference type="InterPro" id="IPR001789">
    <property type="entry name" value="Sig_transdc_resp-reg_receiver"/>
</dbReference>
<dbReference type="EMBL" id="CP060634">
    <property type="protein sequence ID" value="QNM04710.1"/>
    <property type="molecule type" value="Genomic_DNA"/>
</dbReference>
<dbReference type="AlphaFoldDB" id="A0A7G9G1M8"/>
<accession>A0A7G9G1M8</accession>
<feature type="domain" description="HD-GYP" evidence="10">
    <location>
        <begin position="143"/>
        <end position="351"/>
    </location>
</feature>
<dbReference type="Pfam" id="PF13487">
    <property type="entry name" value="HD_5"/>
    <property type="match status" value="1"/>
</dbReference>
<dbReference type="InterPro" id="IPR052020">
    <property type="entry name" value="Cyclic_di-GMP/3'3'-cGAMP_PDE"/>
</dbReference>